<organism evidence="3 4">
    <name type="scientific">Dentiscutata erythropus</name>
    <dbReference type="NCBI Taxonomy" id="1348616"/>
    <lineage>
        <taxon>Eukaryota</taxon>
        <taxon>Fungi</taxon>
        <taxon>Fungi incertae sedis</taxon>
        <taxon>Mucoromycota</taxon>
        <taxon>Glomeromycotina</taxon>
        <taxon>Glomeromycetes</taxon>
        <taxon>Diversisporales</taxon>
        <taxon>Gigasporaceae</taxon>
        <taxon>Dentiscutata</taxon>
    </lineage>
</organism>
<feature type="compositionally biased region" description="Low complexity" evidence="1">
    <location>
        <begin position="7"/>
        <end position="33"/>
    </location>
</feature>
<feature type="non-terminal residue" evidence="3">
    <location>
        <position position="124"/>
    </location>
</feature>
<feature type="transmembrane region" description="Helical" evidence="2">
    <location>
        <begin position="43"/>
        <end position="64"/>
    </location>
</feature>
<keyword evidence="2" id="KW-0472">Membrane</keyword>
<dbReference type="EMBL" id="CAJVPY010058677">
    <property type="protein sequence ID" value="CAG8819976.1"/>
    <property type="molecule type" value="Genomic_DNA"/>
</dbReference>
<reference evidence="3" key="1">
    <citation type="submission" date="2021-06" db="EMBL/GenBank/DDBJ databases">
        <authorList>
            <person name="Kallberg Y."/>
            <person name="Tangrot J."/>
            <person name="Rosling A."/>
        </authorList>
    </citation>
    <scope>NUCLEOTIDE SEQUENCE</scope>
    <source>
        <strain evidence="3">MA453B</strain>
    </source>
</reference>
<protein>
    <submittedName>
        <fullName evidence="3">16626_t:CDS:1</fullName>
    </submittedName>
</protein>
<gene>
    <name evidence="3" type="ORF">DERYTH_LOCUS26870</name>
</gene>
<dbReference type="AlphaFoldDB" id="A0A9N9P9Y1"/>
<evidence type="ECO:0000313" key="3">
    <source>
        <dbReference type="EMBL" id="CAG8819976.1"/>
    </source>
</evidence>
<comment type="caution">
    <text evidence="3">The sequence shown here is derived from an EMBL/GenBank/DDBJ whole genome shotgun (WGS) entry which is preliminary data.</text>
</comment>
<evidence type="ECO:0000256" key="1">
    <source>
        <dbReference type="SAM" id="MobiDB-lite"/>
    </source>
</evidence>
<sequence>MARRNRSTTTPTTTPARSTTTPARSTTTPARSTMTPVRSTARLTITPGLTMATASILLLSIAAMSPTSSASPTSFIASVFRILATSRALEKNQKIFEGLMNKLMTPCEDDGICLSVSSSNEEEA</sequence>
<keyword evidence="2" id="KW-0812">Transmembrane</keyword>
<keyword evidence="2" id="KW-1133">Transmembrane helix</keyword>
<evidence type="ECO:0000256" key="2">
    <source>
        <dbReference type="SAM" id="Phobius"/>
    </source>
</evidence>
<feature type="region of interest" description="Disordered" evidence="1">
    <location>
        <begin position="1"/>
        <end position="37"/>
    </location>
</feature>
<keyword evidence="4" id="KW-1185">Reference proteome</keyword>
<evidence type="ECO:0000313" key="4">
    <source>
        <dbReference type="Proteomes" id="UP000789405"/>
    </source>
</evidence>
<accession>A0A9N9P9Y1</accession>
<name>A0A9N9P9Y1_9GLOM</name>
<dbReference type="Proteomes" id="UP000789405">
    <property type="component" value="Unassembled WGS sequence"/>
</dbReference>
<proteinExistence type="predicted"/>